<dbReference type="CDD" id="cd04301">
    <property type="entry name" value="NAT_SF"/>
    <property type="match status" value="1"/>
</dbReference>
<dbReference type="InterPro" id="IPR016181">
    <property type="entry name" value="Acyl_CoA_acyltransferase"/>
</dbReference>
<dbReference type="PANTHER" id="PTHR10615">
    <property type="entry name" value="HISTONE ACETYLTRANSFERASE"/>
    <property type="match status" value="1"/>
</dbReference>
<evidence type="ECO:0000256" key="15">
    <source>
        <dbReference type="ARBA" id="ARBA00047557"/>
    </source>
</evidence>
<keyword evidence="7" id="KW-0156">Chromatin regulator</keyword>
<dbReference type="FunFam" id="1.10.10.10:FF:000022">
    <property type="entry name" value="Histone acetyltransferase"/>
    <property type="match status" value="1"/>
</dbReference>
<evidence type="ECO:0000256" key="18">
    <source>
        <dbReference type="ARBA" id="ARBA00048940"/>
    </source>
</evidence>
<evidence type="ECO:0000256" key="20">
    <source>
        <dbReference type="SAM" id="MobiDB-lite"/>
    </source>
</evidence>
<dbReference type="InterPro" id="IPR016197">
    <property type="entry name" value="Chromo-like_dom_sf"/>
</dbReference>
<dbReference type="InterPro" id="IPR002717">
    <property type="entry name" value="HAT_MYST-type"/>
</dbReference>
<dbReference type="eggNOG" id="KOG2747">
    <property type="taxonomic scope" value="Eukaryota"/>
</dbReference>
<feature type="compositionally biased region" description="Basic and acidic residues" evidence="20">
    <location>
        <begin position="104"/>
        <end position="116"/>
    </location>
</feature>
<dbReference type="PANTHER" id="PTHR10615:SF218">
    <property type="entry name" value="HISTONE ACETYLTRANSFERASE ESA1"/>
    <property type="match status" value="1"/>
</dbReference>
<evidence type="ECO:0000256" key="9">
    <source>
        <dbReference type="ARBA" id="ARBA00023015"/>
    </source>
</evidence>
<dbReference type="Proteomes" id="UP000001072">
    <property type="component" value="Unassembled WGS sequence"/>
</dbReference>
<gene>
    <name evidence="22" type="ORF">MELLADRAFT_51796</name>
</gene>
<evidence type="ECO:0000259" key="21">
    <source>
        <dbReference type="PROSITE" id="PS51726"/>
    </source>
</evidence>
<keyword evidence="9" id="KW-0805">Transcription regulation</keyword>
<dbReference type="Gene3D" id="1.10.10.10">
    <property type="entry name" value="Winged helix-like DNA-binding domain superfamily/Winged helix DNA-binding domain"/>
    <property type="match status" value="1"/>
</dbReference>
<dbReference type="GO" id="GO:0005721">
    <property type="term" value="C:pericentric heterochromatin"/>
    <property type="evidence" value="ECO:0007669"/>
    <property type="project" value="EnsemblFungi"/>
</dbReference>
<evidence type="ECO:0000256" key="7">
    <source>
        <dbReference type="ARBA" id="ARBA00022853"/>
    </source>
</evidence>
<dbReference type="Gene3D" id="3.30.60.60">
    <property type="entry name" value="N-acetyl transferase-like"/>
    <property type="match status" value="1"/>
</dbReference>
<sequence length="460" mass="53377">MVKSSSSPSAASPAAPTRCKVLAQRLDETEPRKAEVLETDDCSRTFSLHWVGYNKRLDEWVIGSRVHLDQPIEWPIITPTPSTSSTPSTPTTGKQSRKSTQQKKRQESLEEQHLDDDSSQPMVIDSESAVSDEDEDEDEDELEGDQEQTTFSKEDEIEKLRTSGSMTQSHHEISRVKNLDRIQMGKHEVEAWYFSPYPIEFAHIPILYICEFCLSFFGNESQIHRHRMKCNLLHPPGNEIYRSDDIHFFEIDGRRQKTWCRNLSLLSKCFLDHKTLYYDVDPFMYYVMCLRDSNGLHMIGYFSKEKESAENYNVACILTLPQYQRHGFGKLLIEFSYELSKKEGKLGSPEKPLSDLGLLSYRAYWEEIIVGFILECVSKNEDVSIDEIAQKTAIVHGDVMHVCQTLHMLKYHDKQHVICLSDAIIERHERNQKKKRRRIQPSQLCWKPPVFSRAQLQFGF</sequence>
<evidence type="ECO:0000256" key="19">
    <source>
        <dbReference type="PIRSR" id="PIRSR602717-51"/>
    </source>
</evidence>
<evidence type="ECO:0000256" key="4">
    <source>
        <dbReference type="ARBA" id="ARBA00013184"/>
    </source>
</evidence>
<evidence type="ECO:0000256" key="6">
    <source>
        <dbReference type="ARBA" id="ARBA00022763"/>
    </source>
</evidence>
<dbReference type="VEuPathDB" id="FungiDB:MELLADRAFT_51796"/>
<dbReference type="Pfam" id="PF17772">
    <property type="entry name" value="zf-MYST"/>
    <property type="match status" value="1"/>
</dbReference>
<evidence type="ECO:0000256" key="3">
    <source>
        <dbReference type="ARBA" id="ARBA00011353"/>
    </source>
</evidence>
<evidence type="ECO:0000256" key="8">
    <source>
        <dbReference type="ARBA" id="ARBA00022990"/>
    </source>
</evidence>
<dbReference type="GO" id="GO:0003682">
    <property type="term" value="F:chromatin binding"/>
    <property type="evidence" value="ECO:0007669"/>
    <property type="project" value="TreeGrafter"/>
</dbReference>
<evidence type="ECO:0000256" key="5">
    <source>
        <dbReference type="ARBA" id="ARBA00022679"/>
    </source>
</evidence>
<comment type="subcellular location">
    <subcellularLocation>
        <location evidence="1">Nucleus</location>
    </subcellularLocation>
</comment>
<dbReference type="STRING" id="747676.F4RA27"/>
<evidence type="ECO:0000256" key="1">
    <source>
        <dbReference type="ARBA" id="ARBA00004123"/>
    </source>
</evidence>
<keyword evidence="13" id="KW-0539">Nucleus</keyword>
<dbReference type="FunCoup" id="F4RA27">
    <property type="interactions" value="712"/>
</dbReference>
<dbReference type="InterPro" id="IPR050603">
    <property type="entry name" value="MYST_HAT"/>
</dbReference>
<comment type="catalytic activity">
    <reaction evidence="18">
        <text>L-lysyl-[histone] + acetyl-CoA = N(6)-acetyl-L-lysyl-[histone] + CoA + H(+)</text>
        <dbReference type="Rhea" id="RHEA:21992"/>
        <dbReference type="Rhea" id="RHEA-COMP:9845"/>
        <dbReference type="Rhea" id="RHEA-COMP:11338"/>
        <dbReference type="ChEBI" id="CHEBI:15378"/>
        <dbReference type="ChEBI" id="CHEBI:29969"/>
        <dbReference type="ChEBI" id="CHEBI:57287"/>
        <dbReference type="ChEBI" id="CHEBI:57288"/>
        <dbReference type="ChEBI" id="CHEBI:61930"/>
        <dbReference type="EC" id="2.3.1.48"/>
    </reaction>
    <physiologicalReaction direction="left-to-right" evidence="18">
        <dbReference type="Rhea" id="RHEA:21993"/>
    </physiologicalReaction>
</comment>
<dbReference type="GO" id="GO:0044016">
    <property type="term" value="F:histone H3K4 acetyltransferase activity"/>
    <property type="evidence" value="ECO:0007669"/>
    <property type="project" value="EnsemblFungi"/>
</dbReference>
<dbReference type="GO" id="GO:0003712">
    <property type="term" value="F:transcription coregulator activity"/>
    <property type="evidence" value="ECO:0007669"/>
    <property type="project" value="TreeGrafter"/>
</dbReference>
<dbReference type="AlphaFoldDB" id="F4RA27"/>
<evidence type="ECO:0000256" key="11">
    <source>
        <dbReference type="ARBA" id="ARBA00023163"/>
    </source>
</evidence>
<comment type="catalytic activity">
    <reaction evidence="15">
        <text>2-hydroxyisobutanoyl-CoA + L-lysyl-[protein] = N(6)-(2-hydroxyisobutanoyl)-L-lysyl-[protein] + CoA + H(+)</text>
        <dbReference type="Rhea" id="RHEA:24180"/>
        <dbReference type="Rhea" id="RHEA-COMP:9752"/>
        <dbReference type="Rhea" id="RHEA-COMP:15921"/>
        <dbReference type="ChEBI" id="CHEBI:15378"/>
        <dbReference type="ChEBI" id="CHEBI:29969"/>
        <dbReference type="ChEBI" id="CHEBI:57287"/>
        <dbReference type="ChEBI" id="CHEBI:131780"/>
        <dbReference type="ChEBI" id="CHEBI:144968"/>
    </reaction>
    <physiologicalReaction direction="left-to-right" evidence="15">
        <dbReference type="Rhea" id="RHEA:24181"/>
    </physiologicalReaction>
</comment>
<dbReference type="GO" id="GO:0140861">
    <property type="term" value="P:DNA repair-dependent chromatin remodeling"/>
    <property type="evidence" value="ECO:0007669"/>
    <property type="project" value="EnsemblFungi"/>
</dbReference>
<reference evidence="23" key="1">
    <citation type="journal article" date="2011" name="Proc. Natl. Acad. Sci. U.S.A.">
        <title>Obligate biotrophy features unraveled by the genomic analysis of rust fungi.</title>
        <authorList>
            <person name="Duplessis S."/>
            <person name="Cuomo C.A."/>
            <person name="Lin Y.-C."/>
            <person name="Aerts A."/>
            <person name="Tisserant E."/>
            <person name="Veneault-Fourrey C."/>
            <person name="Joly D.L."/>
            <person name="Hacquard S."/>
            <person name="Amselem J."/>
            <person name="Cantarel B.L."/>
            <person name="Chiu R."/>
            <person name="Coutinho P.M."/>
            <person name="Feau N."/>
            <person name="Field M."/>
            <person name="Frey P."/>
            <person name="Gelhaye E."/>
            <person name="Goldberg J."/>
            <person name="Grabherr M.G."/>
            <person name="Kodira C.D."/>
            <person name="Kohler A."/>
            <person name="Kuees U."/>
            <person name="Lindquist E.A."/>
            <person name="Lucas S.M."/>
            <person name="Mago R."/>
            <person name="Mauceli E."/>
            <person name="Morin E."/>
            <person name="Murat C."/>
            <person name="Pangilinan J.L."/>
            <person name="Park R."/>
            <person name="Pearson M."/>
            <person name="Quesneville H."/>
            <person name="Rouhier N."/>
            <person name="Sakthikumar S."/>
            <person name="Salamov A.A."/>
            <person name="Schmutz J."/>
            <person name="Selles B."/>
            <person name="Shapiro H."/>
            <person name="Tanguay P."/>
            <person name="Tuskan G.A."/>
            <person name="Henrissat B."/>
            <person name="Van de Peer Y."/>
            <person name="Rouze P."/>
            <person name="Ellis J.G."/>
            <person name="Dodds P.N."/>
            <person name="Schein J.E."/>
            <person name="Zhong S."/>
            <person name="Hamelin R.C."/>
            <person name="Grigoriev I.V."/>
            <person name="Szabo L.J."/>
            <person name="Martin F."/>
        </authorList>
    </citation>
    <scope>NUCLEOTIDE SEQUENCE [LARGE SCALE GENOMIC DNA]</scope>
    <source>
        <strain evidence="23">98AG31 / pathotype 3-4-7</strain>
    </source>
</reference>
<organism evidence="23">
    <name type="scientific">Melampsora larici-populina (strain 98AG31 / pathotype 3-4-7)</name>
    <name type="common">Poplar leaf rust fungus</name>
    <dbReference type="NCBI Taxonomy" id="747676"/>
    <lineage>
        <taxon>Eukaryota</taxon>
        <taxon>Fungi</taxon>
        <taxon>Dikarya</taxon>
        <taxon>Basidiomycota</taxon>
        <taxon>Pucciniomycotina</taxon>
        <taxon>Pucciniomycetes</taxon>
        <taxon>Pucciniales</taxon>
        <taxon>Melampsoraceae</taxon>
        <taxon>Melampsora</taxon>
    </lineage>
</organism>
<evidence type="ECO:0000256" key="2">
    <source>
        <dbReference type="ARBA" id="ARBA00010107"/>
    </source>
</evidence>
<feature type="region of interest" description="Disordered" evidence="20">
    <location>
        <begin position="75"/>
        <end position="172"/>
    </location>
</feature>
<evidence type="ECO:0000256" key="17">
    <source>
        <dbReference type="ARBA" id="ARBA00047787"/>
    </source>
</evidence>
<dbReference type="RefSeq" id="XP_007406109.1">
    <property type="nucleotide sequence ID" value="XM_007406047.1"/>
</dbReference>
<keyword evidence="23" id="KW-1185">Reference proteome</keyword>
<dbReference type="GO" id="GO:0140064">
    <property type="term" value="F:peptide crotonyltransferase activity"/>
    <property type="evidence" value="ECO:0007669"/>
    <property type="project" value="RHEA"/>
</dbReference>
<dbReference type="Gene3D" id="3.40.630.30">
    <property type="match status" value="1"/>
</dbReference>
<protein>
    <recommendedName>
        <fullName evidence="4">histone acetyltransferase</fullName>
        <ecNumber evidence="4">2.3.1.48</ecNumber>
    </recommendedName>
</protein>
<dbReference type="InterPro" id="IPR025995">
    <property type="entry name" value="Tudor-knot"/>
</dbReference>
<accession>F4RA27</accession>
<feature type="domain" description="MYST-type HAT" evidence="21">
    <location>
        <begin position="174"/>
        <end position="448"/>
    </location>
</feature>
<dbReference type="PROSITE" id="PS51726">
    <property type="entry name" value="MYST_HAT"/>
    <property type="match status" value="1"/>
</dbReference>
<feature type="compositionally biased region" description="Low complexity" evidence="20">
    <location>
        <begin position="79"/>
        <end position="94"/>
    </location>
</feature>
<keyword evidence="10" id="KW-0010">Activator</keyword>
<dbReference type="SUPFAM" id="SSF54160">
    <property type="entry name" value="Chromo domain-like"/>
    <property type="match status" value="1"/>
</dbReference>
<comment type="catalytic activity">
    <reaction evidence="17">
        <text>L-lysyl-[protein] + acetyl-CoA = N(6)-acetyl-L-lysyl-[protein] + CoA + H(+)</text>
        <dbReference type="Rhea" id="RHEA:45948"/>
        <dbReference type="Rhea" id="RHEA-COMP:9752"/>
        <dbReference type="Rhea" id="RHEA-COMP:10731"/>
        <dbReference type="ChEBI" id="CHEBI:15378"/>
        <dbReference type="ChEBI" id="CHEBI:29969"/>
        <dbReference type="ChEBI" id="CHEBI:57287"/>
        <dbReference type="ChEBI" id="CHEBI:57288"/>
        <dbReference type="ChEBI" id="CHEBI:61930"/>
    </reaction>
    <physiologicalReaction direction="left-to-right" evidence="17">
        <dbReference type="Rhea" id="RHEA:45949"/>
    </physiologicalReaction>
</comment>
<dbReference type="GO" id="GO:0140065">
    <property type="term" value="F:peptide butyryltransferase activity"/>
    <property type="evidence" value="ECO:0007669"/>
    <property type="project" value="EnsemblFungi"/>
</dbReference>
<comment type="catalytic activity">
    <reaction evidence="16">
        <text>(2E)-butenoyl-CoA + L-lysyl-[protein] = N(6)-(2E)-butenoyl-L-lysyl-[protein] + CoA + H(+)</text>
        <dbReference type="Rhea" id="RHEA:53908"/>
        <dbReference type="Rhea" id="RHEA-COMP:9752"/>
        <dbReference type="Rhea" id="RHEA-COMP:13707"/>
        <dbReference type="ChEBI" id="CHEBI:15378"/>
        <dbReference type="ChEBI" id="CHEBI:29969"/>
        <dbReference type="ChEBI" id="CHEBI:57287"/>
        <dbReference type="ChEBI" id="CHEBI:57332"/>
        <dbReference type="ChEBI" id="CHEBI:137954"/>
    </reaction>
    <physiologicalReaction direction="left-to-right" evidence="16">
        <dbReference type="Rhea" id="RHEA:53909"/>
    </physiologicalReaction>
</comment>
<evidence type="ECO:0000313" key="23">
    <source>
        <dbReference type="Proteomes" id="UP000001072"/>
    </source>
</evidence>
<feature type="compositionally biased region" description="Acidic residues" evidence="20">
    <location>
        <begin position="130"/>
        <end position="146"/>
    </location>
</feature>
<comment type="function">
    <text evidence="14">Catalytic component of the NuA4 histone acetyltransferase (HAT) complex which is involved in epigenetic transcriptional activation of selected genes principally by acetylation of nucleosomal histones H4, H3, H2B, H2A and H2A variant H2A.Z. Acetylates histone H4 to form H4K5ac, H4K8ac, H4K12ac and H4K16ac, histone H3 to form H3K14ac, and histone H2A to form H2AK4ac and H2AK7ac. The NuA4 complex is involved in the DNA damage response and is required for chromosome segregation. The NuA4 complex plays a direct role in repair of DNA double-strand breaks (DSBs) through homologous recombination. Recruitment to promoters depends on H3K4me. Also acetylates non-histone proteins. In addition to protein acetyltransferase, can use different acyl-CoA substrates, such as 2-hydroxyisobutanoyl-CoA (2-hydroxyisobutyryl-CoA) or (2E)-butenoyl-CoA (crotonyl-CoA), and is able to mediate protein 2-hydroxyisobutyrylation and crotonylation, respectively.</text>
</comment>
<keyword evidence="6" id="KW-0227">DNA damage</keyword>
<dbReference type="Pfam" id="PF01853">
    <property type="entry name" value="MOZ_SAS"/>
    <property type="match status" value="1"/>
</dbReference>
<evidence type="ECO:0000256" key="14">
    <source>
        <dbReference type="ARBA" id="ARBA00045805"/>
    </source>
</evidence>
<dbReference type="GO" id="GO:0106226">
    <property type="term" value="F:peptide 2-hydroxyisobutyryltransferase activity"/>
    <property type="evidence" value="ECO:0007669"/>
    <property type="project" value="RHEA"/>
</dbReference>
<dbReference type="InterPro" id="IPR036388">
    <property type="entry name" value="WH-like_DNA-bd_sf"/>
</dbReference>
<dbReference type="KEGG" id="mlr:MELLADRAFT_51796"/>
<name>F4RA27_MELLP</name>
<dbReference type="OrthoDB" id="787137at2759"/>
<evidence type="ECO:0000256" key="12">
    <source>
        <dbReference type="ARBA" id="ARBA00023204"/>
    </source>
</evidence>
<dbReference type="GeneID" id="18928798"/>
<evidence type="ECO:0000313" key="22">
    <source>
        <dbReference type="EMBL" id="EGG10640.1"/>
    </source>
</evidence>
<dbReference type="GO" id="GO:0035861">
    <property type="term" value="C:site of double-strand break"/>
    <property type="evidence" value="ECO:0007669"/>
    <property type="project" value="EnsemblFungi"/>
</dbReference>
<dbReference type="GO" id="GO:0006281">
    <property type="term" value="P:DNA repair"/>
    <property type="evidence" value="ECO:0007669"/>
    <property type="project" value="UniProtKB-KW"/>
</dbReference>
<dbReference type="SUPFAM" id="SSF55729">
    <property type="entry name" value="Acyl-CoA N-acyltransferases (Nat)"/>
    <property type="match status" value="1"/>
</dbReference>
<evidence type="ECO:0000256" key="13">
    <source>
        <dbReference type="ARBA" id="ARBA00023242"/>
    </source>
</evidence>
<comment type="subunit">
    <text evidence="3">Component of the NuA4 histone acetyltransferase complex.</text>
</comment>
<dbReference type="Gene3D" id="2.30.30.140">
    <property type="match status" value="1"/>
</dbReference>
<keyword evidence="12" id="KW-0234">DNA repair</keyword>
<dbReference type="FunFam" id="3.30.60.60:FF:000001">
    <property type="entry name" value="Histone acetyltransferase"/>
    <property type="match status" value="1"/>
</dbReference>
<feature type="active site" description="Proton donor/acceptor" evidence="19">
    <location>
        <position position="350"/>
    </location>
</feature>
<dbReference type="GO" id="GO:0031453">
    <property type="term" value="P:positive regulation of heterochromatin formation"/>
    <property type="evidence" value="ECO:0007669"/>
    <property type="project" value="EnsemblFungi"/>
</dbReference>
<evidence type="ECO:0000256" key="10">
    <source>
        <dbReference type="ARBA" id="ARBA00023159"/>
    </source>
</evidence>
<dbReference type="EC" id="2.3.1.48" evidence="4"/>
<comment type="similarity">
    <text evidence="2">Belongs to the MYST (SAS/MOZ) family.</text>
</comment>
<keyword evidence="8" id="KW-0007">Acetylation</keyword>
<feature type="compositionally biased region" description="Basic and acidic residues" evidence="20">
    <location>
        <begin position="152"/>
        <end position="161"/>
    </location>
</feature>
<dbReference type="Pfam" id="PF11717">
    <property type="entry name" value="Tudor-knot"/>
    <property type="match status" value="1"/>
</dbReference>
<keyword evidence="5" id="KW-0808">Transferase</keyword>
<dbReference type="FunFam" id="3.40.630.30:FF:000002">
    <property type="entry name" value="Histone acetyltransferase"/>
    <property type="match status" value="1"/>
</dbReference>
<dbReference type="HOGENOM" id="CLU_011815_2_0_1"/>
<evidence type="ECO:0000256" key="16">
    <source>
        <dbReference type="ARBA" id="ARBA00047752"/>
    </source>
</evidence>
<dbReference type="GO" id="GO:0006357">
    <property type="term" value="P:regulation of transcription by RNA polymerase II"/>
    <property type="evidence" value="ECO:0007669"/>
    <property type="project" value="TreeGrafter"/>
</dbReference>
<dbReference type="GO" id="GO:0035267">
    <property type="term" value="C:NuA4 histone acetyltransferase complex"/>
    <property type="evidence" value="ECO:0007669"/>
    <property type="project" value="EnsemblFungi"/>
</dbReference>
<dbReference type="InParanoid" id="F4RA27"/>
<dbReference type="EMBL" id="GL883094">
    <property type="protein sequence ID" value="EGG10640.1"/>
    <property type="molecule type" value="Genomic_DNA"/>
</dbReference>
<dbReference type="InterPro" id="IPR040706">
    <property type="entry name" value="Zf-MYST"/>
</dbReference>
<proteinExistence type="inferred from homology"/>
<dbReference type="GO" id="GO:0000812">
    <property type="term" value="C:Swr1 complex"/>
    <property type="evidence" value="ECO:0007669"/>
    <property type="project" value="EnsemblFungi"/>
</dbReference>
<keyword evidence="11" id="KW-0804">Transcription</keyword>